<dbReference type="RefSeq" id="WP_344959280.1">
    <property type="nucleotide sequence ID" value="NZ_BAAAZG010000086.1"/>
</dbReference>
<evidence type="ECO:0000256" key="3">
    <source>
        <dbReference type="ARBA" id="ARBA00022989"/>
    </source>
</evidence>
<protein>
    <recommendedName>
        <fullName evidence="6">Methylamine utilisation protein MauE domain-containing protein</fullName>
    </recommendedName>
</protein>
<gene>
    <name evidence="7" type="ORF">GCM10022214_86300</name>
</gene>
<feature type="domain" description="Methylamine utilisation protein MauE" evidence="6">
    <location>
        <begin position="9"/>
        <end position="137"/>
    </location>
</feature>
<evidence type="ECO:0000313" key="8">
    <source>
        <dbReference type="Proteomes" id="UP001500683"/>
    </source>
</evidence>
<feature type="transmembrane region" description="Helical" evidence="5">
    <location>
        <begin position="151"/>
        <end position="168"/>
    </location>
</feature>
<evidence type="ECO:0000256" key="1">
    <source>
        <dbReference type="ARBA" id="ARBA00004141"/>
    </source>
</evidence>
<dbReference type="EMBL" id="BAAAZG010000086">
    <property type="protein sequence ID" value="GAA4105843.1"/>
    <property type="molecule type" value="Genomic_DNA"/>
</dbReference>
<proteinExistence type="predicted"/>
<reference evidence="8" key="1">
    <citation type="journal article" date="2019" name="Int. J. Syst. Evol. Microbiol.">
        <title>The Global Catalogue of Microorganisms (GCM) 10K type strain sequencing project: providing services to taxonomists for standard genome sequencing and annotation.</title>
        <authorList>
            <consortium name="The Broad Institute Genomics Platform"/>
            <consortium name="The Broad Institute Genome Sequencing Center for Infectious Disease"/>
            <person name="Wu L."/>
            <person name="Ma J."/>
        </authorList>
    </citation>
    <scope>NUCLEOTIDE SEQUENCE [LARGE SCALE GENOMIC DNA]</scope>
    <source>
        <strain evidence="8">JCM 16702</strain>
    </source>
</reference>
<accession>A0ABP7X6R8</accession>
<keyword evidence="8" id="KW-1185">Reference proteome</keyword>
<comment type="subcellular location">
    <subcellularLocation>
        <location evidence="1">Membrane</location>
        <topology evidence="1">Multi-pass membrane protein</topology>
    </subcellularLocation>
</comment>
<evidence type="ECO:0000256" key="2">
    <source>
        <dbReference type="ARBA" id="ARBA00022692"/>
    </source>
</evidence>
<feature type="transmembrane region" description="Helical" evidence="5">
    <location>
        <begin position="118"/>
        <end position="139"/>
    </location>
</feature>
<dbReference type="InterPro" id="IPR009908">
    <property type="entry name" value="Methylamine_util_MauE"/>
</dbReference>
<keyword evidence="2 5" id="KW-0812">Transmembrane</keyword>
<dbReference type="Proteomes" id="UP001500683">
    <property type="component" value="Unassembled WGS sequence"/>
</dbReference>
<evidence type="ECO:0000259" key="6">
    <source>
        <dbReference type="Pfam" id="PF07291"/>
    </source>
</evidence>
<feature type="transmembrane region" description="Helical" evidence="5">
    <location>
        <begin position="76"/>
        <end position="98"/>
    </location>
</feature>
<evidence type="ECO:0000256" key="5">
    <source>
        <dbReference type="SAM" id="Phobius"/>
    </source>
</evidence>
<evidence type="ECO:0000256" key="4">
    <source>
        <dbReference type="ARBA" id="ARBA00023136"/>
    </source>
</evidence>
<evidence type="ECO:0000313" key="7">
    <source>
        <dbReference type="EMBL" id="GAA4105843.1"/>
    </source>
</evidence>
<feature type="transmembrane region" description="Helical" evidence="5">
    <location>
        <begin position="50"/>
        <end position="71"/>
    </location>
</feature>
<comment type="caution">
    <text evidence="7">The sequence shown here is derived from an EMBL/GenBank/DDBJ whole genome shotgun (WGS) entry which is preliminary data.</text>
</comment>
<keyword evidence="4 5" id="KW-0472">Membrane</keyword>
<sequence>MTAGLAAGIAAVTVPVVLAVSLWGHARRPGVLVAAVRAHGTVPGPLVRPVAALAVAAEAVTGAGAAAGLLLGLDDLLCACLALAAVLLGAYALYGTYVARTRTHAVPCGCAGDASTPMTGWVAVRAGALAVLALAGAVWGPPASRPPAESLIVVAMGLVWAVLLWSLPPAMAQERERSPAG</sequence>
<dbReference type="Pfam" id="PF07291">
    <property type="entry name" value="MauE"/>
    <property type="match status" value="1"/>
</dbReference>
<organism evidence="7 8">
    <name type="scientific">Actinomadura miaoliensis</name>
    <dbReference type="NCBI Taxonomy" id="430685"/>
    <lineage>
        <taxon>Bacteria</taxon>
        <taxon>Bacillati</taxon>
        <taxon>Actinomycetota</taxon>
        <taxon>Actinomycetes</taxon>
        <taxon>Streptosporangiales</taxon>
        <taxon>Thermomonosporaceae</taxon>
        <taxon>Actinomadura</taxon>
    </lineage>
</organism>
<name>A0ABP7X6R8_9ACTN</name>
<keyword evidence="3 5" id="KW-1133">Transmembrane helix</keyword>